<comment type="caution">
    <text evidence="2">The sequence shown here is derived from an EMBL/GenBank/DDBJ whole genome shotgun (WGS) entry which is preliminary data.</text>
</comment>
<name>Q4R9W9_TETNG</name>
<dbReference type="EMBL" id="CAAE01025086">
    <property type="protein sequence ID" value="CAG14814.1"/>
    <property type="molecule type" value="Genomic_DNA"/>
</dbReference>
<accession>Q4R9W9</accession>
<evidence type="ECO:0000256" key="1">
    <source>
        <dbReference type="SAM" id="MobiDB-lite"/>
    </source>
</evidence>
<protein>
    <submittedName>
        <fullName evidence="2">(spotted green pufferfish) hypothetical protein</fullName>
    </submittedName>
</protein>
<proteinExistence type="predicted"/>
<dbReference type="AlphaFoldDB" id="Q4R9W9"/>
<feature type="region of interest" description="Disordered" evidence="1">
    <location>
        <begin position="1"/>
        <end position="49"/>
    </location>
</feature>
<reference evidence="2" key="1">
    <citation type="journal article" date="2004" name="Nature">
        <title>Genome duplication in the teleost fish Tetraodon nigroviridis reveals the early vertebrate proto-karyotype.</title>
        <authorList>
            <person name="Jaillon O."/>
            <person name="Aury J.-M."/>
            <person name="Brunet F."/>
            <person name="Petit J.-L."/>
            <person name="Stange-Thomann N."/>
            <person name="Mauceli E."/>
            <person name="Bouneau L."/>
            <person name="Fischer C."/>
            <person name="Ozouf-Costaz C."/>
            <person name="Bernot A."/>
            <person name="Nicaud S."/>
            <person name="Jaffe D."/>
            <person name="Fisher S."/>
            <person name="Lutfalla G."/>
            <person name="Dossat C."/>
            <person name="Segurens B."/>
            <person name="Dasilva C."/>
            <person name="Salanoubat M."/>
            <person name="Levy M."/>
            <person name="Boudet N."/>
            <person name="Castellano S."/>
            <person name="Anthouard V."/>
            <person name="Jubin C."/>
            <person name="Castelli V."/>
            <person name="Katinka M."/>
            <person name="Vacherie B."/>
            <person name="Biemont C."/>
            <person name="Skalli Z."/>
            <person name="Cattolico L."/>
            <person name="Poulain J."/>
            <person name="De Berardinis V."/>
            <person name="Cruaud C."/>
            <person name="Duprat S."/>
            <person name="Brottier P."/>
            <person name="Coutanceau J.-P."/>
            <person name="Gouzy J."/>
            <person name="Parra G."/>
            <person name="Lardier G."/>
            <person name="Chapple C."/>
            <person name="McKernan K.J."/>
            <person name="McEwan P."/>
            <person name="Bosak S."/>
            <person name="Kellis M."/>
            <person name="Volff J.-N."/>
            <person name="Guigo R."/>
            <person name="Zody M.C."/>
            <person name="Mesirov J."/>
            <person name="Lindblad-Toh K."/>
            <person name="Birren B."/>
            <person name="Nusbaum C."/>
            <person name="Kahn D."/>
            <person name="Robinson-Rechavi M."/>
            <person name="Laudet V."/>
            <person name="Schachter V."/>
            <person name="Quetier F."/>
            <person name="Saurin W."/>
            <person name="Scarpelli C."/>
            <person name="Wincker P."/>
            <person name="Lander E.S."/>
            <person name="Weissenbach J."/>
            <person name="Roest Crollius H."/>
        </authorList>
    </citation>
    <scope>NUCLEOTIDE SEQUENCE [LARGE SCALE GENOMIC DNA]</scope>
</reference>
<feature type="non-terminal residue" evidence="2">
    <location>
        <position position="1"/>
    </location>
</feature>
<gene>
    <name evidence="2" type="ORF">GSTENG00000246001</name>
</gene>
<evidence type="ECO:0000313" key="2">
    <source>
        <dbReference type="EMBL" id="CAG14814.1"/>
    </source>
</evidence>
<dbReference type="KEGG" id="tng:GSTEN00000246G001"/>
<organism evidence="2">
    <name type="scientific">Tetraodon nigroviridis</name>
    <name type="common">Spotted green pufferfish</name>
    <name type="synonym">Chelonodon nigroviridis</name>
    <dbReference type="NCBI Taxonomy" id="99883"/>
    <lineage>
        <taxon>Eukaryota</taxon>
        <taxon>Metazoa</taxon>
        <taxon>Chordata</taxon>
        <taxon>Craniata</taxon>
        <taxon>Vertebrata</taxon>
        <taxon>Euteleostomi</taxon>
        <taxon>Actinopterygii</taxon>
        <taxon>Neopterygii</taxon>
        <taxon>Teleostei</taxon>
        <taxon>Neoteleostei</taxon>
        <taxon>Acanthomorphata</taxon>
        <taxon>Eupercaria</taxon>
        <taxon>Tetraodontiformes</taxon>
        <taxon>Tetradontoidea</taxon>
        <taxon>Tetraodontidae</taxon>
        <taxon>Tetraodon</taxon>
    </lineage>
</organism>
<reference evidence="2" key="2">
    <citation type="submission" date="2004-02" db="EMBL/GenBank/DDBJ databases">
        <authorList>
            <consortium name="Genoscope"/>
            <consortium name="Whitehead Institute Centre for Genome Research"/>
        </authorList>
    </citation>
    <scope>NUCLEOTIDE SEQUENCE</scope>
</reference>
<sequence length="58" mass="6336">DILRVAVPVSRPPKEDPQQRPDDACTDEPDPVGGGLTPHRHRSCSGNAPGWRTGFLYI</sequence>
<feature type="compositionally biased region" description="Basic and acidic residues" evidence="1">
    <location>
        <begin position="12"/>
        <end position="23"/>
    </location>
</feature>